<evidence type="ECO:0000256" key="6">
    <source>
        <dbReference type="PROSITE-ProRule" id="PRU00552"/>
    </source>
</evidence>
<evidence type="ECO:0000256" key="8">
    <source>
        <dbReference type="RuleBase" id="RU365068"/>
    </source>
</evidence>
<evidence type="ECO:0000313" key="14">
    <source>
        <dbReference type="Proteomes" id="UP000095751"/>
    </source>
</evidence>
<protein>
    <recommendedName>
        <fullName evidence="8">ATP-dependent RNA helicase</fullName>
        <ecNumber evidence="8">3.6.4.13</ecNumber>
    </recommendedName>
</protein>
<evidence type="ECO:0000259" key="11">
    <source>
        <dbReference type="PROSITE" id="PS51194"/>
    </source>
</evidence>
<reference evidence="13 14" key="1">
    <citation type="submission" date="2016-09" db="EMBL/GenBank/DDBJ databases">
        <title>Extensive genetic diversity and differential bi-allelic expression allows diatom success in the polar Southern Ocean.</title>
        <authorList>
            <consortium name="DOE Joint Genome Institute"/>
            <person name="Mock T."/>
            <person name="Otillar R.P."/>
            <person name="Strauss J."/>
            <person name="Dupont C."/>
            <person name="Frickenhaus S."/>
            <person name="Maumus F."/>
            <person name="Mcmullan M."/>
            <person name="Sanges R."/>
            <person name="Schmutz J."/>
            <person name="Toseland A."/>
            <person name="Valas R."/>
            <person name="Veluchamy A."/>
            <person name="Ward B.J."/>
            <person name="Allen A."/>
            <person name="Barry K."/>
            <person name="Falciatore A."/>
            <person name="Ferrante M."/>
            <person name="Fortunato A.E."/>
            <person name="Gloeckner G."/>
            <person name="Gruber A."/>
            <person name="Hipkin R."/>
            <person name="Janech M."/>
            <person name="Kroth P."/>
            <person name="Leese F."/>
            <person name="Lindquist E."/>
            <person name="Lyon B.R."/>
            <person name="Martin J."/>
            <person name="Mayer C."/>
            <person name="Parker M."/>
            <person name="Quesneville H."/>
            <person name="Raymond J."/>
            <person name="Uhlig C."/>
            <person name="Valentin K.U."/>
            <person name="Worden A.Z."/>
            <person name="Armbrust E.V."/>
            <person name="Bowler C."/>
            <person name="Green B."/>
            <person name="Moulton V."/>
            <person name="Van Oosterhout C."/>
            <person name="Grigoriev I."/>
        </authorList>
    </citation>
    <scope>NUCLEOTIDE SEQUENCE [LARGE SCALE GENOMIC DNA]</scope>
    <source>
        <strain evidence="13 14">CCMP1102</strain>
    </source>
</reference>
<evidence type="ECO:0000256" key="4">
    <source>
        <dbReference type="ARBA" id="ARBA00022840"/>
    </source>
</evidence>
<dbReference type="InParanoid" id="A0A1E7FNA9"/>
<dbReference type="KEGG" id="fcy:FRACYDRAFT_167709"/>
<comment type="function">
    <text evidence="8">RNA helicase.</text>
</comment>
<name>A0A1E7FNA9_9STRA</name>
<dbReference type="PROSITE" id="PS51192">
    <property type="entry name" value="HELICASE_ATP_BIND_1"/>
    <property type="match status" value="1"/>
</dbReference>
<accession>A0A1E7FNA9</accession>
<comment type="domain">
    <text evidence="8">The Q motif is unique to and characteristic of the DEAD box family of RNA helicases and controls ATP binding and hydrolysis.</text>
</comment>
<dbReference type="Pfam" id="PF00271">
    <property type="entry name" value="Helicase_C"/>
    <property type="match status" value="1"/>
</dbReference>
<dbReference type="EMBL" id="KV784355">
    <property type="protein sequence ID" value="OEU19650.1"/>
    <property type="molecule type" value="Genomic_DNA"/>
</dbReference>
<keyword evidence="2 7" id="KW-0378">Hydrolase</keyword>
<dbReference type="SUPFAM" id="SSF52540">
    <property type="entry name" value="P-loop containing nucleoside triphosphate hydrolases"/>
    <property type="match status" value="1"/>
</dbReference>
<feature type="domain" description="Helicase C-terminal" evidence="11">
    <location>
        <begin position="391"/>
        <end position="542"/>
    </location>
</feature>
<evidence type="ECO:0000256" key="9">
    <source>
        <dbReference type="SAM" id="MobiDB-lite"/>
    </source>
</evidence>
<dbReference type="CDD" id="cd18787">
    <property type="entry name" value="SF2_C_DEAD"/>
    <property type="match status" value="1"/>
</dbReference>
<evidence type="ECO:0000259" key="10">
    <source>
        <dbReference type="PROSITE" id="PS51192"/>
    </source>
</evidence>
<dbReference type="EC" id="3.6.4.13" evidence="8"/>
<dbReference type="OrthoDB" id="4310724at2759"/>
<dbReference type="SMART" id="SM00487">
    <property type="entry name" value="DEXDc"/>
    <property type="match status" value="1"/>
</dbReference>
<dbReference type="InterPro" id="IPR027417">
    <property type="entry name" value="P-loop_NTPase"/>
</dbReference>
<dbReference type="PROSITE" id="PS51194">
    <property type="entry name" value="HELICASE_CTER"/>
    <property type="match status" value="1"/>
</dbReference>
<keyword evidence="14" id="KW-1185">Reference proteome</keyword>
<keyword evidence="5 8" id="KW-0694">RNA-binding</keyword>
<dbReference type="Gene3D" id="3.40.50.300">
    <property type="entry name" value="P-loop containing nucleotide triphosphate hydrolases"/>
    <property type="match status" value="2"/>
</dbReference>
<dbReference type="GO" id="GO:0016787">
    <property type="term" value="F:hydrolase activity"/>
    <property type="evidence" value="ECO:0007669"/>
    <property type="project" value="UniProtKB-KW"/>
</dbReference>
<dbReference type="InterPro" id="IPR014014">
    <property type="entry name" value="RNA_helicase_DEAD_Q_motif"/>
</dbReference>
<dbReference type="PROSITE" id="PS00039">
    <property type="entry name" value="DEAD_ATP_HELICASE"/>
    <property type="match status" value="1"/>
</dbReference>
<evidence type="ECO:0000256" key="3">
    <source>
        <dbReference type="ARBA" id="ARBA00022806"/>
    </source>
</evidence>
<sequence length="645" mass="70412">MKLQLSWSSSSGGAHLHNILIESLHRLGFDSPTPIQAATLAASTMGRRNLVGAAPTGSGKTLAFLLPILNSILMEKNEGEDEPLQDDDAADALTSNKLQALIMTPTRELATQIQAECEKLVPNQCVTLVGGIALVKQKRLLSTKKPSIIVATPGRLWAMLSSGDNDHLKDLSQIRFLVLDEADRMTQEHSFPQLVKILDLVNESNPNKEEEDDDDDESDDESDDGARMRGLPGIRGEAHLTMLTDDILDRIQAKKDSTNPERVELSDDEISVDEVDEIDEMGDLFLNLKPKVHRQTFIYSATLTLPFTSTKTKSAPNSKMKKRTKKLGLVGGIAEILEKTNAMGETKVVDLSSSSPAGTSLANHEGSNGIVLPPGLSLSQIKCTQMHKDSHLYAYLMTTIQGASGPCLVFCNSIGAVRRVGATFQTLGFSTRILHAHMQQRARFKAVESLKNTKKRVIVVCTDVAARGLDIPSVSTVVHYDVARAVDTFVHRSGRTARGMGMGAVGTSLSLIAPAEDKAFSQIARSINIPFSKVNLDGRLLSSSQVRANLASKIYCAGEIEQKTNSSNKWFLEKAKEADLDLDDDLLEDDSNRSEKEMQTISEAKKARIKLTKLLKEPLTTQKFGKFLSTNSAALQNQLKQSIQP</sequence>
<dbReference type="InterPro" id="IPR014001">
    <property type="entry name" value="Helicase_ATP-bd"/>
</dbReference>
<feature type="domain" description="Helicase ATP-binding" evidence="10">
    <location>
        <begin position="41"/>
        <end position="321"/>
    </location>
</feature>
<proteinExistence type="inferred from homology"/>
<evidence type="ECO:0000313" key="13">
    <source>
        <dbReference type="EMBL" id="OEU19650.1"/>
    </source>
</evidence>
<comment type="catalytic activity">
    <reaction evidence="8">
        <text>ATP + H2O = ADP + phosphate + H(+)</text>
        <dbReference type="Rhea" id="RHEA:13065"/>
        <dbReference type="ChEBI" id="CHEBI:15377"/>
        <dbReference type="ChEBI" id="CHEBI:15378"/>
        <dbReference type="ChEBI" id="CHEBI:30616"/>
        <dbReference type="ChEBI" id="CHEBI:43474"/>
        <dbReference type="ChEBI" id="CHEBI:456216"/>
        <dbReference type="EC" id="3.6.4.13"/>
    </reaction>
</comment>
<dbReference type="GO" id="GO:0003723">
    <property type="term" value="F:RNA binding"/>
    <property type="evidence" value="ECO:0007669"/>
    <property type="project" value="UniProtKB-UniRule"/>
</dbReference>
<dbReference type="SMART" id="SM00490">
    <property type="entry name" value="HELICc"/>
    <property type="match status" value="1"/>
</dbReference>
<evidence type="ECO:0000256" key="2">
    <source>
        <dbReference type="ARBA" id="ARBA00022801"/>
    </source>
</evidence>
<feature type="domain" description="DEAD-box RNA helicase Q" evidence="12">
    <location>
        <begin position="9"/>
        <end position="37"/>
    </location>
</feature>
<feature type="short sequence motif" description="Q motif" evidence="6">
    <location>
        <begin position="9"/>
        <end position="37"/>
    </location>
</feature>
<feature type="compositionally biased region" description="Acidic residues" evidence="9">
    <location>
        <begin position="209"/>
        <end position="223"/>
    </location>
</feature>
<keyword evidence="1 7" id="KW-0547">Nucleotide-binding</keyword>
<dbReference type="GO" id="GO:0005524">
    <property type="term" value="F:ATP binding"/>
    <property type="evidence" value="ECO:0007669"/>
    <property type="project" value="UniProtKB-UniRule"/>
</dbReference>
<dbReference type="InterPro" id="IPR001650">
    <property type="entry name" value="Helicase_C-like"/>
</dbReference>
<dbReference type="Proteomes" id="UP000095751">
    <property type="component" value="Unassembled WGS sequence"/>
</dbReference>
<dbReference type="PROSITE" id="PS51195">
    <property type="entry name" value="Q_MOTIF"/>
    <property type="match status" value="1"/>
</dbReference>
<comment type="similarity">
    <text evidence="7">Belongs to the DEAD box helicase family.</text>
</comment>
<dbReference type="PANTHER" id="PTHR24031">
    <property type="entry name" value="RNA HELICASE"/>
    <property type="match status" value="1"/>
</dbReference>
<evidence type="ECO:0000256" key="1">
    <source>
        <dbReference type="ARBA" id="ARBA00022741"/>
    </source>
</evidence>
<feature type="region of interest" description="Disordered" evidence="9">
    <location>
        <begin position="203"/>
        <end position="232"/>
    </location>
</feature>
<dbReference type="InterPro" id="IPR000629">
    <property type="entry name" value="RNA-helicase_DEAD-box_CS"/>
</dbReference>
<evidence type="ECO:0000256" key="5">
    <source>
        <dbReference type="ARBA" id="ARBA00022884"/>
    </source>
</evidence>
<keyword evidence="4 7" id="KW-0067">ATP-binding</keyword>
<evidence type="ECO:0000256" key="7">
    <source>
        <dbReference type="RuleBase" id="RU000492"/>
    </source>
</evidence>
<dbReference type="Pfam" id="PF00270">
    <property type="entry name" value="DEAD"/>
    <property type="match status" value="1"/>
</dbReference>
<dbReference type="InterPro" id="IPR011545">
    <property type="entry name" value="DEAD/DEAH_box_helicase_dom"/>
</dbReference>
<gene>
    <name evidence="13" type="ORF">FRACYDRAFT_167709</name>
</gene>
<evidence type="ECO:0000259" key="12">
    <source>
        <dbReference type="PROSITE" id="PS51195"/>
    </source>
</evidence>
<dbReference type="GO" id="GO:0003724">
    <property type="term" value="F:RNA helicase activity"/>
    <property type="evidence" value="ECO:0007669"/>
    <property type="project" value="UniProtKB-EC"/>
</dbReference>
<organism evidence="13 14">
    <name type="scientific">Fragilariopsis cylindrus CCMP1102</name>
    <dbReference type="NCBI Taxonomy" id="635003"/>
    <lineage>
        <taxon>Eukaryota</taxon>
        <taxon>Sar</taxon>
        <taxon>Stramenopiles</taxon>
        <taxon>Ochrophyta</taxon>
        <taxon>Bacillariophyta</taxon>
        <taxon>Bacillariophyceae</taxon>
        <taxon>Bacillariophycidae</taxon>
        <taxon>Bacillariales</taxon>
        <taxon>Bacillariaceae</taxon>
        <taxon>Fragilariopsis</taxon>
    </lineage>
</organism>
<keyword evidence="3 7" id="KW-0347">Helicase</keyword>
<dbReference type="AlphaFoldDB" id="A0A1E7FNA9"/>